<proteinExistence type="predicted"/>
<gene>
    <name evidence="1" type="ORF">Dsin_029928</name>
</gene>
<dbReference type="AlphaFoldDB" id="A0AAD9ZTQ2"/>
<accession>A0AAD9ZTQ2</accession>
<name>A0AAD9ZTQ2_9ROSI</name>
<keyword evidence="2" id="KW-1185">Reference proteome</keyword>
<reference evidence="1" key="1">
    <citation type="journal article" date="2023" name="Plant J.">
        <title>Genome sequences and population genomics provide insights into the demographic history, inbreeding, and mutation load of two 'living fossil' tree species of Dipteronia.</title>
        <authorList>
            <person name="Feng Y."/>
            <person name="Comes H.P."/>
            <person name="Chen J."/>
            <person name="Zhu S."/>
            <person name="Lu R."/>
            <person name="Zhang X."/>
            <person name="Li P."/>
            <person name="Qiu J."/>
            <person name="Olsen K.M."/>
            <person name="Qiu Y."/>
        </authorList>
    </citation>
    <scope>NUCLEOTIDE SEQUENCE</scope>
    <source>
        <strain evidence="1">NBL</strain>
    </source>
</reference>
<comment type="caution">
    <text evidence="1">The sequence shown here is derived from an EMBL/GenBank/DDBJ whole genome shotgun (WGS) entry which is preliminary data.</text>
</comment>
<evidence type="ECO:0000313" key="2">
    <source>
        <dbReference type="Proteomes" id="UP001281410"/>
    </source>
</evidence>
<organism evidence="1 2">
    <name type="scientific">Dipteronia sinensis</name>
    <dbReference type="NCBI Taxonomy" id="43782"/>
    <lineage>
        <taxon>Eukaryota</taxon>
        <taxon>Viridiplantae</taxon>
        <taxon>Streptophyta</taxon>
        <taxon>Embryophyta</taxon>
        <taxon>Tracheophyta</taxon>
        <taxon>Spermatophyta</taxon>
        <taxon>Magnoliopsida</taxon>
        <taxon>eudicotyledons</taxon>
        <taxon>Gunneridae</taxon>
        <taxon>Pentapetalae</taxon>
        <taxon>rosids</taxon>
        <taxon>malvids</taxon>
        <taxon>Sapindales</taxon>
        <taxon>Sapindaceae</taxon>
        <taxon>Hippocastanoideae</taxon>
        <taxon>Acereae</taxon>
        <taxon>Dipteronia</taxon>
    </lineage>
</organism>
<protein>
    <submittedName>
        <fullName evidence="1">Uncharacterized protein</fullName>
    </submittedName>
</protein>
<evidence type="ECO:0000313" key="1">
    <source>
        <dbReference type="EMBL" id="KAK3190367.1"/>
    </source>
</evidence>
<dbReference type="Proteomes" id="UP001281410">
    <property type="component" value="Unassembled WGS sequence"/>
</dbReference>
<sequence length="241" mass="26982">MTPENAKDSASSRNLRIQNIFTLCGNQRELYQHERTPMPSKMGAENFDHFASPRIKTVDEFSFRNLNKVSPVQNPIAESEMALASKENYNQYSKSTDVQQQQVEVYVRWEASKENPGKFITTLKVAKDATLADLRKLIEIYLGVDNQPFNFLVLGDPSGAPVSKEKESTTLASKLPICNQSNGHLACLRSIRGTQCATQLLLPLSPIENRMLPLTPSSKQGHDYSLSPHLASTPFITSRRK</sequence>
<dbReference type="EMBL" id="JANJYJ010000009">
    <property type="protein sequence ID" value="KAK3190367.1"/>
    <property type="molecule type" value="Genomic_DNA"/>
</dbReference>